<protein>
    <submittedName>
        <fullName evidence="13">Chorion transcription factor Cf2</fullName>
    </submittedName>
</protein>
<evidence type="ECO:0000256" key="5">
    <source>
        <dbReference type="ARBA" id="ARBA00022771"/>
    </source>
</evidence>
<evidence type="ECO:0000256" key="10">
    <source>
        <dbReference type="ARBA" id="ARBA00023242"/>
    </source>
</evidence>
<evidence type="ECO:0000259" key="12">
    <source>
        <dbReference type="PROSITE" id="PS50157"/>
    </source>
</evidence>
<dbReference type="GO" id="GO:0000981">
    <property type="term" value="F:DNA-binding transcription factor activity, RNA polymerase II-specific"/>
    <property type="evidence" value="ECO:0007669"/>
    <property type="project" value="TreeGrafter"/>
</dbReference>
<keyword evidence="6" id="KW-0862">Zinc</keyword>
<keyword evidence="14" id="KW-1185">Reference proteome</keyword>
<dbReference type="SUPFAM" id="SSF57667">
    <property type="entry name" value="beta-beta-alpha zinc fingers"/>
    <property type="match status" value="2"/>
</dbReference>
<dbReference type="EMBL" id="VSRR010000112">
    <property type="protein sequence ID" value="MPC10339.1"/>
    <property type="molecule type" value="Genomic_DNA"/>
</dbReference>
<dbReference type="Pfam" id="PF00096">
    <property type="entry name" value="zf-C2H2"/>
    <property type="match status" value="2"/>
</dbReference>
<dbReference type="PANTHER" id="PTHR23235">
    <property type="entry name" value="KRUEPPEL-LIKE TRANSCRIPTION FACTOR"/>
    <property type="match status" value="1"/>
</dbReference>
<comment type="subcellular location">
    <subcellularLocation>
        <location evidence="1">Nucleus</location>
    </subcellularLocation>
</comment>
<gene>
    <name evidence="13" type="primary">Cf2_4</name>
    <name evidence="13" type="ORF">E2C01_002972</name>
</gene>
<evidence type="ECO:0000313" key="13">
    <source>
        <dbReference type="EMBL" id="MPC10339.1"/>
    </source>
</evidence>
<evidence type="ECO:0000256" key="11">
    <source>
        <dbReference type="PROSITE-ProRule" id="PRU00042"/>
    </source>
</evidence>
<organism evidence="13 14">
    <name type="scientific">Portunus trituberculatus</name>
    <name type="common">Swimming crab</name>
    <name type="synonym">Neptunus trituberculatus</name>
    <dbReference type="NCBI Taxonomy" id="210409"/>
    <lineage>
        <taxon>Eukaryota</taxon>
        <taxon>Metazoa</taxon>
        <taxon>Ecdysozoa</taxon>
        <taxon>Arthropoda</taxon>
        <taxon>Crustacea</taxon>
        <taxon>Multicrustacea</taxon>
        <taxon>Malacostraca</taxon>
        <taxon>Eumalacostraca</taxon>
        <taxon>Eucarida</taxon>
        <taxon>Decapoda</taxon>
        <taxon>Pleocyemata</taxon>
        <taxon>Brachyura</taxon>
        <taxon>Eubrachyura</taxon>
        <taxon>Portunoidea</taxon>
        <taxon>Portunidae</taxon>
        <taxon>Portuninae</taxon>
        <taxon>Portunus</taxon>
    </lineage>
</organism>
<evidence type="ECO:0000256" key="4">
    <source>
        <dbReference type="ARBA" id="ARBA00022737"/>
    </source>
</evidence>
<evidence type="ECO:0000256" key="6">
    <source>
        <dbReference type="ARBA" id="ARBA00022833"/>
    </source>
</evidence>
<dbReference type="GO" id="GO:0008270">
    <property type="term" value="F:zinc ion binding"/>
    <property type="evidence" value="ECO:0007669"/>
    <property type="project" value="UniProtKB-KW"/>
</dbReference>
<dbReference type="SMART" id="SM00355">
    <property type="entry name" value="ZnF_C2H2"/>
    <property type="match status" value="2"/>
</dbReference>
<dbReference type="Proteomes" id="UP000324222">
    <property type="component" value="Unassembled WGS sequence"/>
</dbReference>
<dbReference type="AlphaFoldDB" id="A0A5B7CLB4"/>
<evidence type="ECO:0000256" key="8">
    <source>
        <dbReference type="ARBA" id="ARBA00023125"/>
    </source>
</evidence>
<dbReference type="PANTHER" id="PTHR23235:SF142">
    <property type="entry name" value="ZINC FINGER PROTEIN 384"/>
    <property type="match status" value="1"/>
</dbReference>
<evidence type="ECO:0000256" key="9">
    <source>
        <dbReference type="ARBA" id="ARBA00023163"/>
    </source>
</evidence>
<feature type="domain" description="C2H2-type" evidence="12">
    <location>
        <begin position="35"/>
        <end position="62"/>
    </location>
</feature>
<dbReference type="Gene3D" id="3.30.160.60">
    <property type="entry name" value="Classic Zinc Finger"/>
    <property type="match status" value="4"/>
</dbReference>
<dbReference type="FunFam" id="3.30.160.60:FF:001156">
    <property type="entry name" value="Zinc finger protein 407"/>
    <property type="match status" value="1"/>
</dbReference>
<keyword evidence="8" id="KW-0238">DNA-binding</keyword>
<keyword evidence="7" id="KW-0805">Transcription regulation</keyword>
<comment type="similarity">
    <text evidence="2">Belongs to the krueppel C2H2-type zinc-finger protein family.</text>
</comment>
<dbReference type="GO" id="GO:0005634">
    <property type="term" value="C:nucleus"/>
    <property type="evidence" value="ECO:0007669"/>
    <property type="project" value="UniProtKB-SubCell"/>
</dbReference>
<keyword evidence="5 11" id="KW-0863">Zinc-finger</keyword>
<evidence type="ECO:0000256" key="2">
    <source>
        <dbReference type="ARBA" id="ARBA00006991"/>
    </source>
</evidence>
<evidence type="ECO:0000256" key="7">
    <source>
        <dbReference type="ARBA" id="ARBA00023015"/>
    </source>
</evidence>
<feature type="domain" description="C2H2-type" evidence="12">
    <location>
        <begin position="63"/>
        <end position="90"/>
    </location>
</feature>
<dbReference type="OrthoDB" id="6330646at2759"/>
<dbReference type="PROSITE" id="PS50157">
    <property type="entry name" value="ZINC_FINGER_C2H2_2"/>
    <property type="match status" value="3"/>
</dbReference>
<comment type="caution">
    <text evidence="13">The sequence shown here is derived from an EMBL/GenBank/DDBJ whole genome shotgun (WGS) entry which is preliminary data.</text>
</comment>
<keyword evidence="9" id="KW-0804">Transcription</keyword>
<evidence type="ECO:0000256" key="1">
    <source>
        <dbReference type="ARBA" id="ARBA00004123"/>
    </source>
</evidence>
<keyword evidence="3" id="KW-0479">Metal-binding</keyword>
<evidence type="ECO:0000256" key="3">
    <source>
        <dbReference type="ARBA" id="ARBA00022723"/>
    </source>
</evidence>
<keyword evidence="10" id="KW-0539">Nucleus</keyword>
<dbReference type="InterPro" id="IPR036236">
    <property type="entry name" value="Znf_C2H2_sf"/>
</dbReference>
<keyword evidence="4" id="KW-0677">Repeat</keyword>
<dbReference type="GO" id="GO:0000978">
    <property type="term" value="F:RNA polymerase II cis-regulatory region sequence-specific DNA binding"/>
    <property type="evidence" value="ECO:0007669"/>
    <property type="project" value="TreeGrafter"/>
</dbReference>
<name>A0A5B7CLB4_PORTR</name>
<evidence type="ECO:0000313" key="14">
    <source>
        <dbReference type="Proteomes" id="UP000324222"/>
    </source>
</evidence>
<proteinExistence type="inferred from homology"/>
<sequence>MNDNVVTKVDELDGSFTTKDRLLNHVRIHTGEKPFTCPFCPYCATKKDKLIQHIRTHTGEKPFSCPHCPFRSSTKHTLNNHVRIHTGEKPYSCPSCPYRASQRKYHFSPLAAASAFRLGRGPERRSGTLELPFPVDVHEM</sequence>
<reference evidence="13 14" key="1">
    <citation type="submission" date="2019-05" db="EMBL/GenBank/DDBJ databases">
        <title>Another draft genome of Portunus trituberculatus and its Hox gene families provides insights of decapod evolution.</title>
        <authorList>
            <person name="Jeong J.-H."/>
            <person name="Song I."/>
            <person name="Kim S."/>
            <person name="Choi T."/>
            <person name="Kim D."/>
            <person name="Ryu S."/>
            <person name="Kim W."/>
        </authorList>
    </citation>
    <scope>NUCLEOTIDE SEQUENCE [LARGE SCALE GENOMIC DNA]</scope>
    <source>
        <tissue evidence="13">Muscle</tissue>
    </source>
</reference>
<dbReference type="FunFam" id="3.30.160.60:FF:001249">
    <property type="entry name" value="CTCF"/>
    <property type="match status" value="1"/>
</dbReference>
<feature type="domain" description="C2H2-type" evidence="12">
    <location>
        <begin position="7"/>
        <end position="34"/>
    </location>
</feature>
<accession>A0A5B7CLB4</accession>
<dbReference type="InterPro" id="IPR013087">
    <property type="entry name" value="Znf_C2H2_type"/>
</dbReference>